<evidence type="ECO:0000256" key="5">
    <source>
        <dbReference type="ARBA" id="ARBA00022664"/>
    </source>
</evidence>
<feature type="domain" description="Tudor" evidence="16">
    <location>
        <begin position="747"/>
        <end position="805"/>
    </location>
</feature>
<accession>W8BZ54</accession>
<comment type="similarity">
    <text evidence="3">Belongs to the SMN family.</text>
</comment>
<dbReference type="CDD" id="cd14297">
    <property type="entry name" value="UBA2_spUBP14_like"/>
    <property type="match status" value="1"/>
</dbReference>
<feature type="compositionally biased region" description="Polar residues" evidence="14">
    <location>
        <begin position="569"/>
        <end position="586"/>
    </location>
</feature>
<evidence type="ECO:0000259" key="15">
    <source>
        <dbReference type="PROSITE" id="PS50030"/>
    </source>
</evidence>
<dbReference type="GO" id="GO:0005737">
    <property type="term" value="C:cytoplasm"/>
    <property type="evidence" value="ECO:0007669"/>
    <property type="project" value="InterPro"/>
</dbReference>
<proteinExistence type="evidence at transcript level"/>
<dbReference type="InterPro" id="IPR013894">
    <property type="entry name" value="RMI1_OB"/>
</dbReference>
<dbReference type="Gene3D" id="2.40.50.770">
    <property type="entry name" value="RecQ-mediated genome instability protein Rmi1, C-terminal domain"/>
    <property type="match status" value="1"/>
</dbReference>
<keyword evidence="5" id="KW-0507">mRNA processing</keyword>
<feature type="compositionally biased region" description="Basic and acidic residues" evidence="14">
    <location>
        <begin position="535"/>
        <end position="557"/>
    </location>
</feature>
<dbReference type="Pfam" id="PF08585">
    <property type="entry name" value="RMI1_N_C"/>
    <property type="match status" value="1"/>
</dbReference>
<dbReference type="PANTHER" id="PTHR13681:SF24">
    <property type="entry name" value="TUDOR DOMAIN-CONTAINING PROTEIN 3"/>
    <property type="match status" value="1"/>
</dbReference>
<evidence type="ECO:0000256" key="7">
    <source>
        <dbReference type="ARBA" id="ARBA00022853"/>
    </source>
</evidence>
<evidence type="ECO:0000256" key="10">
    <source>
        <dbReference type="ARBA" id="ARBA00035105"/>
    </source>
</evidence>
<evidence type="ECO:0000256" key="11">
    <source>
        <dbReference type="ARBA" id="ARBA00037618"/>
    </source>
</evidence>
<dbReference type="SUPFAM" id="SSF46934">
    <property type="entry name" value="UBA-like"/>
    <property type="match status" value="1"/>
</dbReference>
<dbReference type="Pfam" id="PF00627">
    <property type="entry name" value="UBA"/>
    <property type="match status" value="1"/>
</dbReference>
<dbReference type="GO" id="GO:0006325">
    <property type="term" value="P:chromatin organization"/>
    <property type="evidence" value="ECO:0007669"/>
    <property type="project" value="UniProtKB-KW"/>
</dbReference>
<dbReference type="GO" id="GO:0016607">
    <property type="term" value="C:nuclear speck"/>
    <property type="evidence" value="ECO:0007669"/>
    <property type="project" value="UniProtKB-SubCell"/>
</dbReference>
<evidence type="ECO:0000256" key="9">
    <source>
        <dbReference type="ARBA" id="ARBA00023242"/>
    </source>
</evidence>
<feature type="compositionally biased region" description="Basic and acidic residues" evidence="14">
    <location>
        <begin position="588"/>
        <end position="602"/>
    </location>
</feature>
<feature type="compositionally biased region" description="Polar residues" evidence="14">
    <location>
        <begin position="407"/>
        <end position="446"/>
    </location>
</feature>
<evidence type="ECO:0000256" key="4">
    <source>
        <dbReference type="ARBA" id="ARBA00013421"/>
    </source>
</evidence>
<comment type="function">
    <text evidence="10">Scaffolding protein that specifically recognizes and binds dimethylarginine-containing proteins. Plays a role in the regulation of translation of target mRNAs by binding Arg/Gly-rich motifs (GAR) in dimethylarginine-containing proteins. In nucleus, acts as a coactivator: recognizes and binds asymmetric dimethylation on the core histone tails associated with transcriptional activation (H3R17me2a and H4R3me2a) and recruits proteins at these arginine-methylated loci. In cytoplasm, acts as an antiviral factor that participates in the assembly of stress granules together with G3BP1.</text>
</comment>
<evidence type="ECO:0000313" key="17">
    <source>
        <dbReference type="EMBL" id="JAB98571.1"/>
    </source>
</evidence>
<name>W8BZ54_CERCA</name>
<dbReference type="SMART" id="SM00165">
    <property type="entry name" value="UBA"/>
    <property type="match status" value="1"/>
</dbReference>
<dbReference type="SUPFAM" id="SSF63748">
    <property type="entry name" value="Tudor/PWWP/MBT"/>
    <property type="match status" value="1"/>
</dbReference>
<dbReference type="GO" id="GO:0015030">
    <property type="term" value="C:Cajal body"/>
    <property type="evidence" value="ECO:0007669"/>
    <property type="project" value="UniProtKB-SubCell"/>
</dbReference>
<dbReference type="GO" id="GO:0006397">
    <property type="term" value="P:mRNA processing"/>
    <property type="evidence" value="ECO:0007669"/>
    <property type="project" value="UniProtKB-KW"/>
</dbReference>
<dbReference type="InterPro" id="IPR010304">
    <property type="entry name" value="SMN_Tudor"/>
</dbReference>
<feature type="region of interest" description="Disordered" evidence="14">
    <location>
        <begin position="400"/>
        <end position="636"/>
    </location>
</feature>
<feature type="compositionally biased region" description="Low complexity" evidence="14">
    <location>
        <begin position="452"/>
        <end position="461"/>
    </location>
</feature>
<evidence type="ECO:0000256" key="12">
    <source>
        <dbReference type="ARBA" id="ARBA00041083"/>
    </source>
</evidence>
<dbReference type="PROSITE" id="PS50030">
    <property type="entry name" value="UBA"/>
    <property type="match status" value="1"/>
</dbReference>
<evidence type="ECO:0000256" key="2">
    <source>
        <dbReference type="ARBA" id="ARBA00004408"/>
    </source>
</evidence>
<evidence type="ECO:0000256" key="8">
    <source>
        <dbReference type="ARBA" id="ARBA00023187"/>
    </source>
</evidence>
<dbReference type="Pfam" id="PF06003">
    <property type="entry name" value="SMN_Tudor"/>
    <property type="match status" value="1"/>
</dbReference>
<protein>
    <recommendedName>
        <fullName evidence="12">Survival of motor neuron-related-splicing factor 30</fullName>
    </recommendedName>
    <alternativeName>
        <fullName evidence="13">Survival motor neuron domain-containing protein 1</fullName>
    </alternativeName>
    <alternativeName>
        <fullName evidence="4">Tudor domain-containing protein 3</fullName>
    </alternativeName>
</protein>
<organism evidence="17">
    <name type="scientific">Ceratitis capitata</name>
    <name type="common">Mediterranean fruit fly</name>
    <name type="synonym">Tephritis capitata</name>
    <dbReference type="NCBI Taxonomy" id="7213"/>
    <lineage>
        <taxon>Eukaryota</taxon>
        <taxon>Metazoa</taxon>
        <taxon>Ecdysozoa</taxon>
        <taxon>Arthropoda</taxon>
        <taxon>Hexapoda</taxon>
        <taxon>Insecta</taxon>
        <taxon>Pterygota</taxon>
        <taxon>Neoptera</taxon>
        <taxon>Endopterygota</taxon>
        <taxon>Diptera</taxon>
        <taxon>Brachycera</taxon>
        <taxon>Muscomorpha</taxon>
        <taxon>Tephritoidea</taxon>
        <taxon>Tephritidae</taxon>
        <taxon>Ceratitis</taxon>
        <taxon>Ceratitis</taxon>
    </lineage>
</organism>
<feature type="region of interest" description="Disordered" evidence="14">
    <location>
        <begin position="836"/>
        <end position="865"/>
    </location>
</feature>
<comment type="function">
    <text evidence="11">Involved in spliceosome assembly.</text>
</comment>
<reference evidence="17" key="2">
    <citation type="journal article" date="2014" name="BMC Genomics">
        <title>A genomic perspective to assessing quality of mass-reared SIT flies used in Mediterranean fruit fly (Ceratitis capitata) eradication in California.</title>
        <authorList>
            <person name="Calla B."/>
            <person name="Hall B."/>
            <person name="Hou S."/>
            <person name="Geib S.M."/>
        </authorList>
    </citation>
    <scope>NUCLEOTIDE SEQUENCE</scope>
</reference>
<evidence type="ECO:0000256" key="1">
    <source>
        <dbReference type="ARBA" id="ARBA00004324"/>
    </source>
</evidence>
<feature type="domain" description="UBA" evidence="15">
    <location>
        <begin position="250"/>
        <end position="289"/>
    </location>
</feature>
<dbReference type="SMART" id="SM01161">
    <property type="entry name" value="DUF1767"/>
    <property type="match status" value="1"/>
</dbReference>
<dbReference type="EMBL" id="GAMC01007984">
    <property type="protein sequence ID" value="JAB98571.1"/>
    <property type="molecule type" value="mRNA"/>
</dbReference>
<dbReference type="Gene3D" id="1.10.8.10">
    <property type="entry name" value="DNA helicase RuvA subunit, C-terminal domain"/>
    <property type="match status" value="1"/>
</dbReference>
<dbReference type="InterPro" id="IPR015940">
    <property type="entry name" value="UBA"/>
</dbReference>
<keyword evidence="6" id="KW-0747">Spliceosome</keyword>
<evidence type="ECO:0000256" key="3">
    <source>
        <dbReference type="ARBA" id="ARBA00005371"/>
    </source>
</evidence>
<gene>
    <name evidence="17" type="primary">TDRD3</name>
</gene>
<feature type="compositionally biased region" description="Polar residues" evidence="14">
    <location>
        <begin position="608"/>
        <end position="636"/>
    </location>
</feature>
<dbReference type="InterPro" id="IPR009060">
    <property type="entry name" value="UBA-like_sf"/>
</dbReference>
<evidence type="ECO:0000256" key="6">
    <source>
        <dbReference type="ARBA" id="ARBA00022728"/>
    </source>
</evidence>
<dbReference type="GO" id="GO:0005681">
    <property type="term" value="C:spliceosomal complex"/>
    <property type="evidence" value="ECO:0007669"/>
    <property type="project" value="UniProtKB-KW"/>
</dbReference>
<keyword evidence="7" id="KW-0156">Chromatin regulator</keyword>
<dbReference type="InterPro" id="IPR042470">
    <property type="entry name" value="RMI1_N_C_sf"/>
</dbReference>
<dbReference type="OrthoDB" id="197155at2759"/>
<feature type="compositionally biased region" description="Low complexity" evidence="14">
    <location>
        <begin position="558"/>
        <end position="568"/>
    </location>
</feature>
<sequence length="865" mass="94903">MDLSKKLSEQGWHLTDDGIKKITAAASNASGIDVNDVRKIIPIITDMDFREIAGGALPTKRDDNIPGRIVLQLQKTRNISAPKSNEDSKAAPRFLQLELTDGQTTINALELENVSVLNMNLPPGTKIYFRSERLQLMQGFLILRSSEIQVLGGRVEPLVEKWELARTMLKYARSGRRMSGVSGPPPWIPFGTKVEASISNDRNFKSLQAAGADGKETKENEEFNAMRSEAIAEASKAGAKKVFGGGGQQMLDHNVKKILEKGFSEEDAKQALRTTNNNLERALYNLKRRGEMRRSEDITNAKNNPASSFMSAKTGRGGPMREISTGKRGVPAAKEEALAAKPAGNVSLFDFLTDKLPVDAVSNVNSNNNKDTAIATPTPNITSNTLKLKKSDKIKKEVNKNIKVENTTPTESITDSNANSNRPRFENTMSSSFAANRSFGSQTNGPLRSERGGASSRGGRTSNERGRSSVSFNPFRDNDRAGHSLSGNQNQTRNNRGSYERGKNTNSLGGDLHDGGNSSYAGKRSNERQQQPRNHGADERGVGQNEGRQRYNNKREGSSQLQNSSSVSTKNGTPQNSNANVSTQMNKLIEDTSKLKIADSKRSPRAGRSTSGESRSNTQYSQNYDPNQVQNASQLNNGYSYDTSKIIGFQNKETNEFAMTLLKSQGLGSSTSKLGTQPQQQSPSPKVNSQSKQVNDNYMSSVLPHTRNAQMSGYASHPSDYSTSNPNVPTVVPVPSHFGMVQGDGWHWKVGDLCFAKYWDDGRYYEAEVTAVSDKTCVVFYLGYGNHEEVLKSDCLPITDGNHCPVNNYNAAMPYSQPQQGKSNMVGPMLPPQQLQQSAYQRGGGGAQRFRGERQMYVPPHKREN</sequence>
<dbReference type="InterPro" id="IPR002999">
    <property type="entry name" value="Tudor"/>
</dbReference>
<dbReference type="GO" id="GO:0003723">
    <property type="term" value="F:RNA binding"/>
    <property type="evidence" value="ECO:0007669"/>
    <property type="project" value="InterPro"/>
</dbReference>
<reference evidence="17" key="1">
    <citation type="submission" date="2013-07" db="EMBL/GenBank/DDBJ databases">
        <authorList>
            <person name="Geib S."/>
        </authorList>
    </citation>
    <scope>NUCLEOTIDE SEQUENCE</scope>
</reference>
<dbReference type="PANTHER" id="PTHR13681">
    <property type="entry name" value="SURVIVAL OF MOTOR NEURON-RELATED-SPLICING FACTOR 30-RELATED"/>
    <property type="match status" value="1"/>
</dbReference>
<feature type="region of interest" description="Disordered" evidence="14">
    <location>
        <begin position="667"/>
        <end position="693"/>
    </location>
</feature>
<dbReference type="PROSITE" id="PS50304">
    <property type="entry name" value="TUDOR"/>
    <property type="match status" value="1"/>
</dbReference>
<evidence type="ECO:0000256" key="13">
    <source>
        <dbReference type="ARBA" id="ARBA00042567"/>
    </source>
</evidence>
<dbReference type="Gene3D" id="2.30.30.140">
    <property type="match status" value="1"/>
</dbReference>
<evidence type="ECO:0000259" key="16">
    <source>
        <dbReference type="PROSITE" id="PS50304"/>
    </source>
</evidence>
<keyword evidence="9" id="KW-0539">Nucleus</keyword>
<dbReference type="GO" id="GO:0008380">
    <property type="term" value="P:RNA splicing"/>
    <property type="evidence" value="ECO:0007669"/>
    <property type="project" value="UniProtKB-KW"/>
</dbReference>
<dbReference type="SMART" id="SM00333">
    <property type="entry name" value="TUDOR"/>
    <property type="match status" value="1"/>
</dbReference>
<comment type="subcellular location">
    <subcellularLocation>
        <location evidence="1">Nucleus speckle</location>
    </subcellularLocation>
    <subcellularLocation>
        <location evidence="2">Nucleus</location>
        <location evidence="2">Cajal body</location>
    </subcellularLocation>
</comment>
<evidence type="ECO:0000256" key="14">
    <source>
        <dbReference type="SAM" id="MobiDB-lite"/>
    </source>
</evidence>
<feature type="region of interest" description="Disordered" evidence="14">
    <location>
        <begin position="293"/>
        <end position="330"/>
    </location>
</feature>
<dbReference type="AlphaFoldDB" id="W8BZ54"/>
<keyword evidence="8" id="KW-0508">mRNA splicing</keyword>
<feature type="compositionally biased region" description="Polar residues" evidence="14">
    <location>
        <begin position="485"/>
        <end position="497"/>
    </location>
</feature>
<feature type="compositionally biased region" description="Polar residues" evidence="14">
    <location>
        <begin position="300"/>
        <end position="311"/>
    </location>
</feature>